<gene>
    <name evidence="12" type="ORF">AAF463_24230</name>
</gene>
<proteinExistence type="inferred from homology"/>
<dbReference type="PANTHER" id="PTHR30451">
    <property type="entry name" value="OUTER MEMBRANE USHER PROTEIN"/>
    <property type="match status" value="1"/>
</dbReference>
<organism evidence="12">
    <name type="scientific">Pantoea sp. BJ2</name>
    <dbReference type="NCBI Taxonomy" id="3141322"/>
    <lineage>
        <taxon>Bacteria</taxon>
        <taxon>Pseudomonadati</taxon>
        <taxon>Pseudomonadota</taxon>
        <taxon>Gammaproteobacteria</taxon>
        <taxon>Enterobacterales</taxon>
        <taxon>Erwiniaceae</taxon>
        <taxon>Pantoea</taxon>
    </lineage>
</organism>
<evidence type="ECO:0000256" key="7">
    <source>
        <dbReference type="ARBA" id="ARBA00022729"/>
    </source>
</evidence>
<keyword evidence="3" id="KW-0813">Transport</keyword>
<evidence type="ECO:0000259" key="11">
    <source>
        <dbReference type="Pfam" id="PF13954"/>
    </source>
</evidence>
<dbReference type="SUPFAM" id="SSF141729">
    <property type="entry name" value="FimD N-terminal domain-like"/>
    <property type="match status" value="1"/>
</dbReference>
<sequence length="845" mass="92278">MLGSLALSGTAISAEGEWFNPAALSSLEGTQAVADLSAFNDGTQPPGKYRTDIYVNGDYIETSNVTFVSRDNTLVPEFTTGYWMSLGLKPEASAELTAMPADSVITDPASYISGITTSFDYNITRLDISIPQAVLRFRARDFVDPALRDNGIPAAMVNYNLNYNNNWRNEADSDYSNLFLRLDSGLNLGGWRLRNNSSFTRNTGQQPYYDENGRRIVREKTVNDWRSMNTYAFHDIAPWDARLTLGDSSTPGDLFDSIQYRGIQLTSDDSMLPDSLRGFAPVVRGIARSNATVTVRQNGTVIYTTSVAPGPFEIRDIYPTASSGTLDITVKEANGSQTNFVQPFSAVPGMQREGRLRFSLTGGKYRAWSDSVREPGFLQGTLQYGILDGTTVYGGAIAAQDYKSAMLGAGQGLGRFGSLSLDVTHANTQLDGGPARSGQSVRAQYNKDILQSGTSFVLAGYRYSTSGYYDFTEAAQRLPQGTTFDEDDPFDYWRRTHNKRNRLQAQVSQQLGDYGSLSFTAYQQDYWGESGSERTMSLGYSFEFSNLYFNISLNDSRYPQFEADRSVYASVSIPLSNWLSNSRATYSAYHDNEGRSRHQVGLSGQALEDRSLNWNVQEGWANKGEGNSGSAYASWNAPLANLNASYSYDGNGRQASAGMSGSVIAHPYGVTLAQSLGNTAALVRAPEAGGVSVLNQTGVKTDWRGYTATPYITPYRRNNVSIDTMSLPDNVDIEQTSQVVIPTYGALVLADFKPTVGARVLATLRHNGKPVPFGAMATLMSGQSDEVVSNSIVGSEGEVYLSGVKGTSRVKVSWGKESGQQCEAPVTLKKQDEGARLRMAELNCR</sequence>
<keyword evidence="4" id="KW-1134">Transmembrane beta strand</keyword>
<keyword evidence="8" id="KW-0472">Membrane</keyword>
<dbReference type="GO" id="GO:0009297">
    <property type="term" value="P:pilus assembly"/>
    <property type="evidence" value="ECO:0007669"/>
    <property type="project" value="InterPro"/>
</dbReference>
<dbReference type="GO" id="GO:0009279">
    <property type="term" value="C:cell outer membrane"/>
    <property type="evidence" value="ECO:0007669"/>
    <property type="project" value="UniProtKB-SubCell"/>
</dbReference>
<evidence type="ECO:0000256" key="1">
    <source>
        <dbReference type="ARBA" id="ARBA00004571"/>
    </source>
</evidence>
<dbReference type="InterPro" id="IPR025949">
    <property type="entry name" value="PapC-like_C"/>
</dbReference>
<evidence type="ECO:0000256" key="4">
    <source>
        <dbReference type="ARBA" id="ARBA00022452"/>
    </source>
</evidence>
<dbReference type="Gene3D" id="3.10.20.410">
    <property type="match status" value="1"/>
</dbReference>
<dbReference type="Gene3D" id="2.60.40.3110">
    <property type="match status" value="1"/>
</dbReference>
<keyword evidence="6" id="KW-0812">Transmembrane</keyword>
<evidence type="ECO:0000256" key="8">
    <source>
        <dbReference type="ARBA" id="ARBA00023136"/>
    </source>
</evidence>
<evidence type="ECO:0000256" key="5">
    <source>
        <dbReference type="ARBA" id="ARBA00022558"/>
    </source>
</evidence>
<dbReference type="RefSeq" id="WP_350262473.1">
    <property type="nucleotide sequence ID" value="NZ_CP158294.1"/>
</dbReference>
<dbReference type="EMBL" id="CP158294">
    <property type="protein sequence ID" value="XBV47449.1"/>
    <property type="molecule type" value="Genomic_DNA"/>
</dbReference>
<geneLocation type="plasmid" evidence="12">
    <name>plasmindB</name>
</geneLocation>
<comment type="subcellular location">
    <subcellularLocation>
        <location evidence="1">Cell outer membrane</location>
        <topology evidence="1">Multi-pass membrane protein</topology>
    </subcellularLocation>
</comment>
<evidence type="ECO:0000256" key="9">
    <source>
        <dbReference type="ARBA" id="ARBA00023237"/>
    </source>
</evidence>
<keyword evidence="12" id="KW-0614">Plasmid</keyword>
<evidence type="ECO:0000259" key="10">
    <source>
        <dbReference type="Pfam" id="PF13953"/>
    </source>
</evidence>
<evidence type="ECO:0000256" key="2">
    <source>
        <dbReference type="ARBA" id="ARBA00008064"/>
    </source>
</evidence>
<dbReference type="FunFam" id="2.60.40.2610:FF:000001">
    <property type="entry name" value="Outer membrane fimbrial usher protein"/>
    <property type="match status" value="1"/>
</dbReference>
<dbReference type="Pfam" id="PF13954">
    <property type="entry name" value="PapC_N"/>
    <property type="match status" value="1"/>
</dbReference>
<dbReference type="InterPro" id="IPR043142">
    <property type="entry name" value="PapC-like_C_sf"/>
</dbReference>
<dbReference type="PANTHER" id="PTHR30451:SF21">
    <property type="entry name" value="FIMBRIAL USHER DOMAIN-CONTAINING PROTEIN YDET-RELATED"/>
    <property type="match status" value="1"/>
</dbReference>
<dbReference type="Pfam" id="PF13953">
    <property type="entry name" value="PapC_C"/>
    <property type="match status" value="1"/>
</dbReference>
<keyword evidence="7" id="KW-0732">Signal</keyword>
<dbReference type="InterPro" id="IPR042186">
    <property type="entry name" value="FimD_plug_dom"/>
</dbReference>
<dbReference type="Pfam" id="PF00577">
    <property type="entry name" value="Usher"/>
    <property type="match status" value="1"/>
</dbReference>
<evidence type="ECO:0000313" key="12">
    <source>
        <dbReference type="EMBL" id="XBV47449.1"/>
    </source>
</evidence>
<keyword evidence="5" id="KW-1029">Fimbrium biogenesis</keyword>
<feature type="domain" description="PapC N-terminal" evidence="11">
    <location>
        <begin position="19"/>
        <end position="163"/>
    </location>
</feature>
<accession>A0AAU7U392</accession>
<reference evidence="12" key="1">
    <citation type="submission" date="2024-06" db="EMBL/GenBank/DDBJ databases">
        <title>Multiomics insights into the TNT degradation mechanism by Pantoea sp. BJ2 isolated from an ammunition destruction site.</title>
        <authorList>
            <person name="Luo J."/>
        </authorList>
    </citation>
    <scope>NUCLEOTIDE SEQUENCE</scope>
    <source>
        <strain evidence="12">BJ2</strain>
        <plasmid evidence="12">plasmindB</plasmid>
    </source>
</reference>
<dbReference type="Gene3D" id="2.60.40.2070">
    <property type="match status" value="1"/>
</dbReference>
<dbReference type="InterPro" id="IPR025885">
    <property type="entry name" value="PapC_N"/>
</dbReference>
<keyword evidence="9" id="KW-0998">Cell outer membrane</keyword>
<comment type="similarity">
    <text evidence="2">Belongs to the fimbrial export usher family.</text>
</comment>
<name>A0AAU7U392_9GAMM</name>
<evidence type="ECO:0000256" key="3">
    <source>
        <dbReference type="ARBA" id="ARBA00022448"/>
    </source>
</evidence>
<dbReference type="AlphaFoldDB" id="A0AAU7U392"/>
<dbReference type="GO" id="GO:0015473">
    <property type="term" value="F:fimbrial usher porin activity"/>
    <property type="evidence" value="ECO:0007669"/>
    <property type="project" value="InterPro"/>
</dbReference>
<dbReference type="InterPro" id="IPR037224">
    <property type="entry name" value="PapC_N_sf"/>
</dbReference>
<dbReference type="InterPro" id="IPR000015">
    <property type="entry name" value="Fimb_usher"/>
</dbReference>
<dbReference type="Gene3D" id="2.60.40.2610">
    <property type="entry name" value="Outer membrane usher protein FimD, plug domain"/>
    <property type="match status" value="1"/>
</dbReference>
<protein>
    <submittedName>
        <fullName evidence="12">Fimbria/pilus outer membrane usher protein</fullName>
    </submittedName>
</protein>
<evidence type="ECO:0000256" key="6">
    <source>
        <dbReference type="ARBA" id="ARBA00022692"/>
    </source>
</evidence>
<dbReference type="FunFam" id="2.60.40.3110:FF:000001">
    <property type="entry name" value="Putative fimbrial outer membrane usher"/>
    <property type="match status" value="1"/>
</dbReference>
<feature type="domain" description="PapC-like C-terminal" evidence="10">
    <location>
        <begin position="762"/>
        <end position="829"/>
    </location>
</feature>